<sequence length="376" mass="42058">MEKLEKKRLKIKDLAPVRLGIAVFCLAAVIAVSIMRGSDEAMVWLYNSVTHPYHLFMSKLCSHVGFSVAELIYAVAIIGLGAYLVYAVYRLLAKPEKLRQTYRLALTFAMAALIFWAGLTVMWTPCYYAPGFAEQSGVDDGPVEYEELETVTRWLALLASEYAEEVERDADGAYIADRDSVLDRAAEVFEGVAELYPFLDGEALRPKPIYFSRIMSYLDFTGFFFPMTGEANLNMDSPAFLLPSTSQHETAHQRGVAAEQECNFVAVLACLESEYADFRYAGAALAYIYLGNALAGVNYDKYGEVYYSLSETVRADLKAQSAYWDEFRDSVAQKASNTVYDSFLKSNGQELGMQSYGQCVNLLVHYYIDEAREALG</sequence>
<feature type="transmembrane region" description="Helical" evidence="1">
    <location>
        <begin position="15"/>
        <end position="35"/>
    </location>
</feature>
<keyword evidence="1" id="KW-0812">Transmembrane</keyword>
<proteinExistence type="predicted"/>
<dbReference type="Pfam" id="PF12725">
    <property type="entry name" value="DUF3810"/>
    <property type="match status" value="1"/>
</dbReference>
<evidence type="ECO:0000313" key="2">
    <source>
        <dbReference type="EMBL" id="HIS96831.1"/>
    </source>
</evidence>
<name>A0A9D1G439_9FIRM</name>
<reference evidence="2" key="1">
    <citation type="submission" date="2020-10" db="EMBL/GenBank/DDBJ databases">
        <authorList>
            <person name="Gilroy R."/>
        </authorList>
    </citation>
    <scope>NUCLEOTIDE SEQUENCE</scope>
    <source>
        <strain evidence="2">ChiHecec3B27-6122</strain>
    </source>
</reference>
<dbReference type="EMBL" id="DVJS01000057">
    <property type="protein sequence ID" value="HIS96831.1"/>
    <property type="molecule type" value="Genomic_DNA"/>
</dbReference>
<reference evidence="2" key="2">
    <citation type="journal article" date="2021" name="PeerJ">
        <title>Extensive microbial diversity within the chicken gut microbiome revealed by metagenomics and culture.</title>
        <authorList>
            <person name="Gilroy R."/>
            <person name="Ravi A."/>
            <person name="Getino M."/>
            <person name="Pursley I."/>
            <person name="Horton D.L."/>
            <person name="Alikhan N.F."/>
            <person name="Baker D."/>
            <person name="Gharbi K."/>
            <person name="Hall N."/>
            <person name="Watson M."/>
            <person name="Adriaenssens E.M."/>
            <person name="Foster-Nyarko E."/>
            <person name="Jarju S."/>
            <person name="Secka A."/>
            <person name="Antonio M."/>
            <person name="Oren A."/>
            <person name="Chaudhuri R.R."/>
            <person name="La Ragione R."/>
            <person name="Hildebrand F."/>
            <person name="Pallen M.J."/>
        </authorList>
    </citation>
    <scope>NUCLEOTIDE SEQUENCE</scope>
    <source>
        <strain evidence="2">ChiHecec3B27-6122</strain>
    </source>
</reference>
<dbReference type="InterPro" id="IPR024294">
    <property type="entry name" value="DUF3810"/>
</dbReference>
<dbReference type="AlphaFoldDB" id="A0A9D1G439"/>
<protein>
    <submittedName>
        <fullName evidence="2">DUF3810 domain-containing protein</fullName>
    </submittedName>
</protein>
<feature type="transmembrane region" description="Helical" evidence="1">
    <location>
        <begin position="71"/>
        <end position="92"/>
    </location>
</feature>
<evidence type="ECO:0000256" key="1">
    <source>
        <dbReference type="SAM" id="Phobius"/>
    </source>
</evidence>
<keyword evidence="1" id="KW-0472">Membrane</keyword>
<keyword evidence="1" id="KW-1133">Transmembrane helix</keyword>
<dbReference type="Proteomes" id="UP000886876">
    <property type="component" value="Unassembled WGS sequence"/>
</dbReference>
<gene>
    <name evidence="2" type="ORF">IAD42_02530</name>
</gene>
<feature type="transmembrane region" description="Helical" evidence="1">
    <location>
        <begin position="104"/>
        <end position="123"/>
    </location>
</feature>
<comment type="caution">
    <text evidence="2">The sequence shown here is derived from an EMBL/GenBank/DDBJ whole genome shotgun (WGS) entry which is preliminary data.</text>
</comment>
<organism evidence="2 3">
    <name type="scientific">Candidatus Scatomorpha pullistercoris</name>
    <dbReference type="NCBI Taxonomy" id="2840929"/>
    <lineage>
        <taxon>Bacteria</taxon>
        <taxon>Bacillati</taxon>
        <taxon>Bacillota</taxon>
        <taxon>Clostridia</taxon>
        <taxon>Eubacteriales</taxon>
        <taxon>Candidatus Scatomorpha</taxon>
    </lineage>
</organism>
<evidence type="ECO:0000313" key="3">
    <source>
        <dbReference type="Proteomes" id="UP000886876"/>
    </source>
</evidence>
<accession>A0A9D1G439</accession>